<protein>
    <submittedName>
        <fullName evidence="3">Predicted integral membrane protein</fullName>
    </submittedName>
</protein>
<dbReference type="Pfam" id="PF10027">
    <property type="entry name" value="DUF2269"/>
    <property type="match status" value="1"/>
</dbReference>
<keyword evidence="1" id="KW-1133">Transmembrane helix</keyword>
<dbReference type="OrthoDB" id="5190563at2"/>
<keyword evidence="4" id="KW-1185">Reference proteome</keyword>
<keyword evidence="1" id="KW-0812">Transmembrane</keyword>
<feature type="transmembrane region" description="Helical" evidence="1">
    <location>
        <begin position="82"/>
        <end position="102"/>
    </location>
</feature>
<reference evidence="3 4" key="1">
    <citation type="submission" date="2016-10" db="EMBL/GenBank/DDBJ databases">
        <authorList>
            <person name="de Groot N.N."/>
        </authorList>
    </citation>
    <scope>NUCLEOTIDE SEQUENCE [LARGE SCALE GENOMIC DNA]</scope>
    <source>
        <strain evidence="3 4">CGMCC 1.7056</strain>
    </source>
</reference>
<dbReference type="RefSeq" id="WP_091121973.1">
    <property type="nucleotide sequence ID" value="NZ_FOLB01000004.1"/>
</dbReference>
<accession>A0A1I1H5V8</accession>
<evidence type="ECO:0000256" key="2">
    <source>
        <dbReference type="SAM" id="SignalP"/>
    </source>
</evidence>
<evidence type="ECO:0000313" key="3">
    <source>
        <dbReference type="EMBL" id="SFC19095.1"/>
    </source>
</evidence>
<sequence length="146" mass="15251">MFKVLLALHILTAVFAIGPLVHAATTASRGLRLGDAAAIRTSARMCKIYSAASVVVVILGFGLMSATSPYTHEKVADVGDVWIWLSLLLWLVAAGLAFLVVVPALDKAAENTEAARSMVGRVAAAGGIVGILFAVIVFLMVYRPGS</sequence>
<evidence type="ECO:0000256" key="1">
    <source>
        <dbReference type="SAM" id="Phobius"/>
    </source>
</evidence>
<feature type="transmembrane region" description="Helical" evidence="1">
    <location>
        <begin position="47"/>
        <end position="70"/>
    </location>
</feature>
<dbReference type="Proteomes" id="UP000198832">
    <property type="component" value="Unassembled WGS sequence"/>
</dbReference>
<keyword evidence="1" id="KW-0472">Membrane</keyword>
<gene>
    <name evidence="3" type="ORF">SAMN04487968_104194</name>
</gene>
<name>A0A1I1H5V8_9ACTN</name>
<dbReference type="STRING" id="574651.SAMN04487968_104194"/>
<keyword evidence="2" id="KW-0732">Signal</keyword>
<proteinExistence type="predicted"/>
<dbReference type="AlphaFoldDB" id="A0A1I1H5V8"/>
<feature type="signal peptide" evidence="2">
    <location>
        <begin position="1"/>
        <end position="23"/>
    </location>
</feature>
<feature type="transmembrane region" description="Helical" evidence="1">
    <location>
        <begin position="122"/>
        <end position="142"/>
    </location>
</feature>
<evidence type="ECO:0000313" key="4">
    <source>
        <dbReference type="Proteomes" id="UP000198832"/>
    </source>
</evidence>
<dbReference type="InterPro" id="IPR018729">
    <property type="entry name" value="DUF2269_transmembrane"/>
</dbReference>
<organism evidence="3 4">
    <name type="scientific">Nocardioides terrae</name>
    <dbReference type="NCBI Taxonomy" id="574651"/>
    <lineage>
        <taxon>Bacteria</taxon>
        <taxon>Bacillati</taxon>
        <taxon>Actinomycetota</taxon>
        <taxon>Actinomycetes</taxon>
        <taxon>Propionibacteriales</taxon>
        <taxon>Nocardioidaceae</taxon>
        <taxon>Nocardioides</taxon>
    </lineage>
</organism>
<feature type="chain" id="PRO_5011469501" evidence="2">
    <location>
        <begin position="24"/>
        <end position="146"/>
    </location>
</feature>
<dbReference type="EMBL" id="FOLB01000004">
    <property type="protein sequence ID" value="SFC19095.1"/>
    <property type="molecule type" value="Genomic_DNA"/>
</dbReference>